<dbReference type="RefSeq" id="WP_117201242.1">
    <property type="nucleotide sequence ID" value="NZ_JBHTBK010000005.1"/>
</dbReference>
<proteinExistence type="predicted"/>
<evidence type="ECO:0000313" key="1">
    <source>
        <dbReference type="EMBL" id="RFP62422.1"/>
    </source>
</evidence>
<gene>
    <name evidence="1" type="ORF">D0Y53_00960</name>
</gene>
<dbReference type="InterPro" id="IPR018642">
    <property type="entry name" value="DUF2066"/>
</dbReference>
<evidence type="ECO:0000313" key="2">
    <source>
        <dbReference type="Proteomes" id="UP000262917"/>
    </source>
</evidence>
<dbReference type="AlphaFoldDB" id="A0A372DSX5"/>
<keyword evidence="2" id="KW-1185">Reference proteome</keyword>
<organism evidence="1 2">
    <name type="scientific">Cognatiluteimonas weifangensis</name>
    <dbReference type="NCBI Taxonomy" id="2303539"/>
    <lineage>
        <taxon>Bacteria</taxon>
        <taxon>Pseudomonadati</taxon>
        <taxon>Pseudomonadota</taxon>
        <taxon>Gammaproteobacteria</taxon>
        <taxon>Lysobacterales</taxon>
        <taxon>Lysobacteraceae</taxon>
        <taxon>Cognatiluteimonas</taxon>
    </lineage>
</organism>
<dbReference type="Pfam" id="PF09839">
    <property type="entry name" value="DUF2066"/>
    <property type="match status" value="1"/>
</dbReference>
<dbReference type="OrthoDB" id="6195299at2"/>
<accession>A0A372DSX5</accession>
<dbReference type="Proteomes" id="UP000262917">
    <property type="component" value="Unassembled WGS sequence"/>
</dbReference>
<name>A0A372DSX5_9GAMM</name>
<protein>
    <submittedName>
        <fullName evidence="1">DUF2066 domain-containing protein</fullName>
    </submittedName>
</protein>
<sequence length="359" mass="38708">MRRTIRMAWRAGWLLVLLAGGIGVASAQRVEGDRAAARGVYQAEVSVRSQAESERHAGFARALAQVLGKLSGDRGAAARPGVDDEMRRAGDYVDGYDYRQDEGVSAVTGAPTYDTTLIVRFDRDKVDDIAAALGLPVWPQPRPKPVLWLAIDDGSGPRLVGLPKAEAARSVLDRALERGYRLGLPAGSAAEQAAVGAIWRGDTGAIARISARYSPPLQLIGKLRRGNGGWVADWIFVDHGKVLARWSDSDRSARRAMAAGADGAADALARRYAKVAPIGPPGRYLVRFTGLDSSQDYLRLSAWLQDLSVVRGITPVRATPEALDLELELTTGVAGLRRLLDDELLEADGADEPPRFRLR</sequence>
<reference evidence="1 2" key="1">
    <citation type="submission" date="2018-08" db="EMBL/GenBank/DDBJ databases">
        <title>Lysobacter weifangensis sp. nov., a new member of the family 'Xanthomonadaceae', isolated from soil in a farmland.</title>
        <authorList>
            <person name="Zhao H."/>
        </authorList>
    </citation>
    <scope>NUCLEOTIDE SEQUENCE [LARGE SCALE GENOMIC DNA]</scope>
    <source>
        <strain evidence="1 2">WF-2</strain>
    </source>
</reference>
<comment type="caution">
    <text evidence="1">The sequence shown here is derived from an EMBL/GenBank/DDBJ whole genome shotgun (WGS) entry which is preliminary data.</text>
</comment>
<dbReference type="EMBL" id="QVPD01000001">
    <property type="protein sequence ID" value="RFP62422.1"/>
    <property type="molecule type" value="Genomic_DNA"/>
</dbReference>